<evidence type="ECO:0000313" key="2">
    <source>
        <dbReference type="Proteomes" id="UP000535182"/>
    </source>
</evidence>
<dbReference type="RefSeq" id="WP_183980807.1">
    <property type="nucleotide sequence ID" value="NZ_JACHEB010000012.1"/>
</dbReference>
<name>A0A9X0QI87_9BACT</name>
<sequence length="93" mass="9785">MPDERVEIAGERVDAVIRRRDVGAVEAALVLGNAFKALGDNCGNLKLPDAGADVAALDKENGLARAPGGVEEACTILCVNVRHDSPFAMHIFT</sequence>
<proteinExistence type="predicted"/>
<dbReference type="AlphaFoldDB" id="A0A9X0QI87"/>
<dbReference type="Proteomes" id="UP000535182">
    <property type="component" value="Unassembled WGS sequence"/>
</dbReference>
<accession>A0A9X0QI87</accession>
<dbReference type="EMBL" id="JACHEB010000012">
    <property type="protein sequence ID" value="MBB5330933.1"/>
    <property type="molecule type" value="Genomic_DNA"/>
</dbReference>
<comment type="caution">
    <text evidence="1">The sequence shown here is derived from an EMBL/GenBank/DDBJ whole genome shotgun (WGS) entry which is preliminary data.</text>
</comment>
<evidence type="ECO:0000313" key="1">
    <source>
        <dbReference type="EMBL" id="MBB5330933.1"/>
    </source>
</evidence>
<protein>
    <submittedName>
        <fullName evidence="1">Uncharacterized protein</fullName>
    </submittedName>
</protein>
<gene>
    <name evidence="1" type="ORF">HDF14_004570</name>
</gene>
<reference evidence="1 2" key="1">
    <citation type="submission" date="2020-08" db="EMBL/GenBank/DDBJ databases">
        <title>Genomic Encyclopedia of Type Strains, Phase IV (KMG-V): Genome sequencing to study the core and pangenomes of soil and plant-associated prokaryotes.</title>
        <authorList>
            <person name="Whitman W."/>
        </authorList>
    </citation>
    <scope>NUCLEOTIDE SEQUENCE [LARGE SCALE GENOMIC DNA]</scope>
    <source>
        <strain evidence="1 2">X5P2</strain>
    </source>
</reference>
<keyword evidence="2" id="KW-1185">Reference proteome</keyword>
<organism evidence="1 2">
    <name type="scientific">Tunturiibacter gelidiferens</name>
    <dbReference type="NCBI Taxonomy" id="3069689"/>
    <lineage>
        <taxon>Bacteria</taxon>
        <taxon>Pseudomonadati</taxon>
        <taxon>Acidobacteriota</taxon>
        <taxon>Terriglobia</taxon>
        <taxon>Terriglobales</taxon>
        <taxon>Acidobacteriaceae</taxon>
        <taxon>Tunturiibacter</taxon>
    </lineage>
</organism>